<reference evidence="2 3" key="1">
    <citation type="submission" date="2014-03" db="EMBL/GenBank/DDBJ databases">
        <title>Draft Genome Sequence of Actibacterium mucosum KCTC 23349, a Marine Alphaproteobacterium with Complex Ionic Requirements Isolated from Mediterranean Seawater at Malvarrosa Beach, Valencia, Spain.</title>
        <authorList>
            <person name="Arahal D.R."/>
            <person name="Shao Z."/>
            <person name="Lai Q."/>
            <person name="Pujalte M.J."/>
        </authorList>
    </citation>
    <scope>NUCLEOTIDE SEQUENCE [LARGE SCALE GENOMIC DNA]</scope>
    <source>
        <strain evidence="2 3">KCTC 23349</strain>
    </source>
</reference>
<evidence type="ECO:0000313" key="3">
    <source>
        <dbReference type="Proteomes" id="UP000026249"/>
    </source>
</evidence>
<feature type="domain" description="DUF2460" evidence="1">
    <location>
        <begin position="4"/>
        <end position="209"/>
    </location>
</feature>
<accession>A0A037ZLR2</accession>
<comment type="caution">
    <text evidence="2">The sequence shown here is derived from an EMBL/GenBank/DDBJ whole genome shotgun (WGS) entry which is preliminary data.</text>
</comment>
<evidence type="ECO:0000313" key="2">
    <source>
        <dbReference type="EMBL" id="KAJ56584.1"/>
    </source>
</evidence>
<dbReference type="GO" id="GO:0016787">
    <property type="term" value="F:hydrolase activity"/>
    <property type="evidence" value="ECO:0007669"/>
    <property type="project" value="UniProtKB-KW"/>
</dbReference>
<dbReference type="Proteomes" id="UP000026249">
    <property type="component" value="Unassembled WGS sequence"/>
</dbReference>
<dbReference type="STRING" id="1454373.ACMU_06475"/>
<name>A0A037ZLR2_9RHOB</name>
<sequence length="210" mass="23589">MNFHEIRFPPTLSFGSVGGPERRTEIVTLANGFEERNTPWEHARRRYDAGVGMRSLDDIDALVAFFEARRGQLFGFRWKDWSDYKSCRPNADISFDDQIIGIGDGETNTFQLTKDYSSGDVTYTRPITKPVFSTVRIGVANDEQRESIHFTVDLETGVVTLPDAPEEGAEVTAGFEFDVPVRFDTDTIQTSVASFRAGDVPRVPIVEVRV</sequence>
<evidence type="ECO:0000259" key="1">
    <source>
        <dbReference type="Pfam" id="PF09343"/>
    </source>
</evidence>
<dbReference type="AlphaFoldDB" id="A0A037ZLR2"/>
<dbReference type="Pfam" id="PF09343">
    <property type="entry name" value="DUF2460"/>
    <property type="match status" value="1"/>
</dbReference>
<organism evidence="2 3">
    <name type="scientific">Actibacterium mucosum KCTC 23349</name>
    <dbReference type="NCBI Taxonomy" id="1454373"/>
    <lineage>
        <taxon>Bacteria</taxon>
        <taxon>Pseudomonadati</taxon>
        <taxon>Pseudomonadota</taxon>
        <taxon>Alphaproteobacteria</taxon>
        <taxon>Rhodobacterales</taxon>
        <taxon>Roseobacteraceae</taxon>
        <taxon>Actibacterium</taxon>
    </lineage>
</organism>
<proteinExistence type="predicted"/>
<gene>
    <name evidence="2" type="ORF">ACMU_06475</name>
</gene>
<dbReference type="NCBIfam" id="TIGR02217">
    <property type="entry name" value="chp_TIGR02217"/>
    <property type="match status" value="1"/>
</dbReference>
<dbReference type="RefSeq" id="WP_035256751.1">
    <property type="nucleotide sequence ID" value="NZ_JFKE01000002.1"/>
</dbReference>
<dbReference type="InterPro" id="IPR011740">
    <property type="entry name" value="DUF2460"/>
</dbReference>
<keyword evidence="2" id="KW-0378">Hydrolase</keyword>
<dbReference type="OrthoDB" id="1685145at2"/>
<protein>
    <submittedName>
        <fullName evidence="2">Glycoside hydrolase family 24</fullName>
    </submittedName>
</protein>
<keyword evidence="3" id="KW-1185">Reference proteome</keyword>
<dbReference type="EMBL" id="JFKE01000002">
    <property type="protein sequence ID" value="KAJ56584.1"/>
    <property type="molecule type" value="Genomic_DNA"/>
</dbReference>